<keyword evidence="4" id="KW-1185">Reference proteome</keyword>
<dbReference type="InterPro" id="IPR039298">
    <property type="entry name" value="ACOT13"/>
</dbReference>
<evidence type="ECO:0000256" key="1">
    <source>
        <dbReference type="ARBA" id="ARBA00008324"/>
    </source>
</evidence>
<name>A0A8U0W6V1_9MUSC</name>
<evidence type="ECO:0000259" key="3">
    <source>
        <dbReference type="Pfam" id="PF03061"/>
    </source>
</evidence>
<dbReference type="Gene3D" id="3.10.129.10">
    <property type="entry name" value="Hotdog Thioesterase"/>
    <property type="match status" value="1"/>
</dbReference>
<dbReference type="Pfam" id="PF03061">
    <property type="entry name" value="4HBT"/>
    <property type="match status" value="1"/>
</dbReference>
<dbReference type="Proteomes" id="UP000092443">
    <property type="component" value="Unplaced"/>
</dbReference>
<dbReference type="KEGG" id="gfs:119632226"/>
<dbReference type="GO" id="GO:0047617">
    <property type="term" value="F:fatty acyl-CoA hydrolase activity"/>
    <property type="evidence" value="ECO:0007669"/>
    <property type="project" value="InterPro"/>
</dbReference>
<dbReference type="CDD" id="cd03443">
    <property type="entry name" value="PaaI_thioesterase"/>
    <property type="match status" value="1"/>
</dbReference>
<sequence length="143" mass="15569">MATRKSGSEFIKYITDIIKNSKGFERLLEKVKITGGGEGKCTAEFTVAAEHLNRAGGLHGGFTATLVDMVTTYALMSKPCHPGVSVNINVNYLKPAREGDDVIIDASLLRAGKKLAFLECELRHKKDNSLIAKGGHTKFVDFQ</sequence>
<evidence type="ECO:0000313" key="4">
    <source>
        <dbReference type="Proteomes" id="UP000092443"/>
    </source>
</evidence>
<protein>
    <submittedName>
        <fullName evidence="5">Acyl-coenzyme A thioesterase 13</fullName>
    </submittedName>
</protein>
<dbReference type="InterPro" id="IPR003736">
    <property type="entry name" value="PAAI_dom"/>
</dbReference>
<evidence type="ECO:0000313" key="5">
    <source>
        <dbReference type="RefSeq" id="XP_037880961.1"/>
    </source>
</evidence>
<dbReference type="AlphaFoldDB" id="A0A8U0W6V1"/>
<organism evidence="4 5">
    <name type="scientific">Glossina fuscipes</name>
    <dbReference type="NCBI Taxonomy" id="7396"/>
    <lineage>
        <taxon>Eukaryota</taxon>
        <taxon>Metazoa</taxon>
        <taxon>Ecdysozoa</taxon>
        <taxon>Arthropoda</taxon>
        <taxon>Hexapoda</taxon>
        <taxon>Insecta</taxon>
        <taxon>Pterygota</taxon>
        <taxon>Neoptera</taxon>
        <taxon>Endopterygota</taxon>
        <taxon>Diptera</taxon>
        <taxon>Brachycera</taxon>
        <taxon>Muscomorpha</taxon>
        <taxon>Hippoboscoidea</taxon>
        <taxon>Glossinidae</taxon>
        <taxon>Glossina</taxon>
    </lineage>
</organism>
<gene>
    <name evidence="5" type="primary">LOC119632226</name>
</gene>
<feature type="domain" description="Thioesterase" evidence="3">
    <location>
        <begin position="56"/>
        <end position="128"/>
    </location>
</feature>
<proteinExistence type="inferred from homology"/>
<dbReference type="FunFam" id="3.10.129.10:FF:000033">
    <property type="entry name" value="acyl-coenzyme A thioesterase 13"/>
    <property type="match status" value="1"/>
</dbReference>
<dbReference type="GeneID" id="119632226"/>
<dbReference type="NCBIfam" id="TIGR00369">
    <property type="entry name" value="unchar_dom_1"/>
    <property type="match status" value="1"/>
</dbReference>
<dbReference type="InterPro" id="IPR029069">
    <property type="entry name" value="HotDog_dom_sf"/>
</dbReference>
<dbReference type="RefSeq" id="XP_037880961.1">
    <property type="nucleotide sequence ID" value="XM_038025033.1"/>
</dbReference>
<dbReference type="InterPro" id="IPR006683">
    <property type="entry name" value="Thioestr_dom"/>
</dbReference>
<dbReference type="PANTHER" id="PTHR21660">
    <property type="entry name" value="THIOESTERASE SUPERFAMILY MEMBER-RELATED"/>
    <property type="match status" value="1"/>
</dbReference>
<accession>A0A8U0W6V1</accession>
<keyword evidence="2" id="KW-0378">Hydrolase</keyword>
<reference evidence="5" key="1">
    <citation type="submission" date="2025-08" db="UniProtKB">
        <authorList>
            <consortium name="RefSeq"/>
        </authorList>
    </citation>
    <scope>IDENTIFICATION</scope>
    <source>
        <tissue evidence="5">Whole body pupa</tissue>
    </source>
</reference>
<dbReference type="PANTHER" id="PTHR21660:SF1">
    <property type="entry name" value="ACYL-COENZYME A THIOESTERASE 13"/>
    <property type="match status" value="1"/>
</dbReference>
<dbReference type="SUPFAM" id="SSF54637">
    <property type="entry name" value="Thioesterase/thiol ester dehydrase-isomerase"/>
    <property type="match status" value="1"/>
</dbReference>
<evidence type="ECO:0000256" key="2">
    <source>
        <dbReference type="ARBA" id="ARBA00022801"/>
    </source>
</evidence>
<comment type="similarity">
    <text evidence="1">Belongs to the thioesterase PaaI family.</text>
</comment>